<keyword evidence="2" id="KW-1185">Reference proteome</keyword>
<accession>A0AAV4XGN6</accession>
<evidence type="ECO:0000313" key="1">
    <source>
        <dbReference type="EMBL" id="GIY93090.1"/>
    </source>
</evidence>
<sequence>MLLLQLLKFRAYVHNVTSTWKLTNLMELVTVTHETVLNCPVSVNYVASATIKVQISHVEVSRLTELQKLRRRVPVHWSPSQPTQLGG</sequence>
<dbReference type="EMBL" id="BPLR01000232">
    <property type="protein sequence ID" value="GIY93090.1"/>
    <property type="molecule type" value="Genomic_DNA"/>
</dbReference>
<gene>
    <name evidence="1" type="ORF">CEXT_359451</name>
</gene>
<name>A0AAV4XGN6_CAEEX</name>
<comment type="caution">
    <text evidence="1">The sequence shown here is derived from an EMBL/GenBank/DDBJ whole genome shotgun (WGS) entry which is preliminary data.</text>
</comment>
<protein>
    <submittedName>
        <fullName evidence="1">Uncharacterized protein</fullName>
    </submittedName>
</protein>
<evidence type="ECO:0000313" key="2">
    <source>
        <dbReference type="Proteomes" id="UP001054945"/>
    </source>
</evidence>
<reference evidence="1 2" key="1">
    <citation type="submission" date="2021-06" db="EMBL/GenBank/DDBJ databases">
        <title>Caerostris extrusa draft genome.</title>
        <authorList>
            <person name="Kono N."/>
            <person name="Arakawa K."/>
        </authorList>
    </citation>
    <scope>NUCLEOTIDE SEQUENCE [LARGE SCALE GENOMIC DNA]</scope>
</reference>
<dbReference type="Proteomes" id="UP001054945">
    <property type="component" value="Unassembled WGS sequence"/>
</dbReference>
<organism evidence="1 2">
    <name type="scientific">Caerostris extrusa</name>
    <name type="common">Bark spider</name>
    <name type="synonym">Caerostris bankana</name>
    <dbReference type="NCBI Taxonomy" id="172846"/>
    <lineage>
        <taxon>Eukaryota</taxon>
        <taxon>Metazoa</taxon>
        <taxon>Ecdysozoa</taxon>
        <taxon>Arthropoda</taxon>
        <taxon>Chelicerata</taxon>
        <taxon>Arachnida</taxon>
        <taxon>Araneae</taxon>
        <taxon>Araneomorphae</taxon>
        <taxon>Entelegynae</taxon>
        <taxon>Araneoidea</taxon>
        <taxon>Araneidae</taxon>
        <taxon>Caerostris</taxon>
    </lineage>
</organism>
<proteinExistence type="predicted"/>
<dbReference type="AlphaFoldDB" id="A0AAV4XGN6"/>